<comment type="caution">
    <text evidence="1">The sequence shown here is derived from an EMBL/GenBank/DDBJ whole genome shotgun (WGS) entry which is preliminary data.</text>
</comment>
<dbReference type="Proteomes" id="UP000805649">
    <property type="component" value="Unassembled WGS sequence"/>
</dbReference>
<protein>
    <submittedName>
        <fullName evidence="1">Uncharacterized protein</fullName>
    </submittedName>
</protein>
<dbReference type="EMBL" id="VUJX02000006">
    <property type="protein sequence ID" value="KAL0935646.1"/>
    <property type="molecule type" value="Genomic_DNA"/>
</dbReference>
<gene>
    <name evidence="1" type="ORF">CTRU02_210237</name>
</gene>
<accession>A0ACC3YW07</accession>
<proteinExistence type="predicted"/>
<reference evidence="1 2" key="1">
    <citation type="journal article" date="2020" name="Phytopathology">
        <title>Genome Sequence Resources of Colletotrichum truncatum, C. plurivorum, C. musicola, and C. sojae: Four Species Pathogenic to Soybean (Glycine max).</title>
        <authorList>
            <person name="Rogerio F."/>
            <person name="Boufleur T.R."/>
            <person name="Ciampi-Guillardi M."/>
            <person name="Sukno S.A."/>
            <person name="Thon M.R."/>
            <person name="Massola Junior N.S."/>
            <person name="Baroncelli R."/>
        </authorList>
    </citation>
    <scope>NUCLEOTIDE SEQUENCE [LARGE SCALE GENOMIC DNA]</scope>
    <source>
        <strain evidence="1 2">CMES1059</strain>
    </source>
</reference>
<organism evidence="1 2">
    <name type="scientific">Colletotrichum truncatum</name>
    <name type="common">Anthracnose fungus</name>
    <name type="synonym">Colletotrichum capsici</name>
    <dbReference type="NCBI Taxonomy" id="5467"/>
    <lineage>
        <taxon>Eukaryota</taxon>
        <taxon>Fungi</taxon>
        <taxon>Dikarya</taxon>
        <taxon>Ascomycota</taxon>
        <taxon>Pezizomycotina</taxon>
        <taxon>Sordariomycetes</taxon>
        <taxon>Hypocreomycetidae</taxon>
        <taxon>Glomerellales</taxon>
        <taxon>Glomerellaceae</taxon>
        <taxon>Colletotrichum</taxon>
        <taxon>Colletotrichum truncatum species complex</taxon>
    </lineage>
</organism>
<sequence length="340" mass="38080">MSSQTHNHAAQTKQQSMFMFVQISHPSESAAWKKKVRSHAARNPHARRERVSSYQSAQEDDGLPSPRSDSRPQQTVKSSPRSISSAGRLEVARRGKRGESKTRPSPLTVLSAAELDPFNSSVRPLSVFEQNLVHLFKEEVVLKRITQIPGMVLHISPSKAKTFWTAISHHWMHAAVTDEGMLASIFLFTCRHIYVKMGATYPDILKQHAEIYKVALIENLWKTMEKEMRDGVINDDTITKTLTLVSDANLLNNYEDAMTHTIAAADLIKLRDGTRDSQKPERDPSLGDIRILFSENDKVDNVLGAVSFEGSSEASPTPEVKQGSLKQKQKQLVFRLGRVG</sequence>
<name>A0ACC3YW07_COLTU</name>
<evidence type="ECO:0000313" key="1">
    <source>
        <dbReference type="EMBL" id="KAL0935646.1"/>
    </source>
</evidence>
<keyword evidence="2" id="KW-1185">Reference proteome</keyword>
<evidence type="ECO:0000313" key="2">
    <source>
        <dbReference type="Proteomes" id="UP000805649"/>
    </source>
</evidence>